<accession>A0A0G2BN61</accession>
<keyword evidence="2" id="KW-0472">Membrane</keyword>
<proteinExistence type="predicted"/>
<evidence type="ECO:0000313" key="4">
    <source>
        <dbReference type="Proteomes" id="UP000034789"/>
    </source>
</evidence>
<evidence type="ECO:0000256" key="1">
    <source>
        <dbReference type="SAM" id="MobiDB-lite"/>
    </source>
</evidence>
<comment type="caution">
    <text evidence="3">The sequence shown here is derived from an EMBL/GenBank/DDBJ whole genome shotgun (WGS) entry which is preliminary data.</text>
</comment>
<evidence type="ECO:0000256" key="2">
    <source>
        <dbReference type="SAM" id="Phobius"/>
    </source>
</evidence>
<dbReference type="Proteomes" id="UP000034789">
    <property type="component" value="Unassembled WGS sequence"/>
</dbReference>
<feature type="transmembrane region" description="Helical" evidence="2">
    <location>
        <begin position="51"/>
        <end position="69"/>
    </location>
</feature>
<protein>
    <submittedName>
        <fullName evidence="3">Uncharacterized protein</fullName>
    </submittedName>
</protein>
<dbReference type="EMBL" id="LCSD01000013">
    <property type="protein sequence ID" value="KKW47369.1"/>
    <property type="molecule type" value="Genomic_DNA"/>
</dbReference>
<dbReference type="AlphaFoldDB" id="A0A0G2BN61"/>
<keyword evidence="2" id="KW-1133">Transmembrane helix</keyword>
<name>A0A0G2BN61_9BACT</name>
<evidence type="ECO:0000313" key="3">
    <source>
        <dbReference type="EMBL" id="KKW47369.1"/>
    </source>
</evidence>
<gene>
    <name evidence="3" type="ORF">UY98_C0013G0007</name>
</gene>
<sequence length="476" mass="56334">MAHVIPTYKPGKAEHDISTGVIRSIFQELLTLHFDEFLQGTLGSLHNISRGAVLMSIFAGLLGILWTQIPELPLFAFAWIVGTMPIWVPATAVGGAWKAWVWYNRSRFIATRKPVLLEVKMPRELVRSPRAMEVALAHLWASQGTTTYFHRIWLGQCYPFFSLEMASFGGEVHFYVWTWEIQRRVVEATLYAQYPEIELVETEDYAAKFKYDRKKHAGYCTEWRYEPRNDAYPIKTYVDFELEKDPKEEYKIDPLAQVLEYIGSIKSDEQIWIQIIISYCADKRRKPGGRWFETESRYEGIMKDETIKIRKEGVGETEGEENQWKRYVRIQYYKQTEQIRSIERNMSKHPFKVGMRGVYMSTVKGWNPSTYYPMRWIWRPFGNVQWMNQLRPRRWHNPFDYPYQDWRDMRWDLHTERALDAYQRRAFFHAPYLHPHNMMSTEVIATLWHPPSSGIKTPGLERTPAKKAQPPPNLPK</sequence>
<reference evidence="3 4" key="1">
    <citation type="journal article" date="2015" name="Nature">
        <title>rRNA introns, odd ribosomes, and small enigmatic genomes across a large radiation of phyla.</title>
        <authorList>
            <person name="Brown C.T."/>
            <person name="Hug L.A."/>
            <person name="Thomas B.C."/>
            <person name="Sharon I."/>
            <person name="Castelle C.J."/>
            <person name="Singh A."/>
            <person name="Wilkins M.J."/>
            <person name="Williams K.H."/>
            <person name="Banfield J.F."/>
        </authorList>
    </citation>
    <scope>NUCLEOTIDE SEQUENCE [LARGE SCALE GENOMIC DNA]</scope>
</reference>
<feature type="transmembrane region" description="Helical" evidence="2">
    <location>
        <begin position="75"/>
        <end position="97"/>
    </location>
</feature>
<feature type="region of interest" description="Disordered" evidence="1">
    <location>
        <begin position="455"/>
        <end position="476"/>
    </location>
</feature>
<keyword evidence="2" id="KW-0812">Transmembrane</keyword>
<organism evidence="3 4">
    <name type="scientific">Candidatus Kaiserbacteria bacterium GW2011_GWA2_58_9</name>
    <dbReference type="NCBI Taxonomy" id="1618672"/>
    <lineage>
        <taxon>Bacteria</taxon>
        <taxon>Candidatus Kaiseribacteriota</taxon>
    </lineage>
</organism>